<protein>
    <submittedName>
        <fullName evidence="2">DinB family protein</fullName>
    </submittedName>
</protein>
<evidence type="ECO:0000313" key="3">
    <source>
        <dbReference type="Proteomes" id="UP000886657"/>
    </source>
</evidence>
<evidence type="ECO:0000313" key="2">
    <source>
        <dbReference type="EMBL" id="MBK9795755.1"/>
    </source>
</evidence>
<dbReference type="InterPro" id="IPR024775">
    <property type="entry name" value="DinB-like"/>
</dbReference>
<sequence length="158" mass="17538">MIGPLKDLLSHQAWADAVFFHAWGSSGALDDLDLRSRMEHSVATTEAFLHVLKGDPVVMPDRPLPDFLALKARCEAGHQVLSALGRGLDPASLANTIRIPWFPDPPCVVPVSDALLQVCLHAQHHRGQCMTRLKAVGAAPKNVDYIIWLWKQKPEPRW</sequence>
<reference evidence="2" key="1">
    <citation type="submission" date="2020-10" db="EMBL/GenBank/DDBJ databases">
        <title>Connecting structure to function with the recovery of over 1000 high-quality activated sludge metagenome-assembled genomes encoding full-length rRNA genes using long-read sequencing.</title>
        <authorList>
            <person name="Singleton C.M."/>
            <person name="Petriglieri F."/>
            <person name="Kristensen J.M."/>
            <person name="Kirkegaard R.H."/>
            <person name="Michaelsen T.Y."/>
            <person name="Andersen M.H."/>
            <person name="Karst S.M."/>
            <person name="Dueholm M.S."/>
            <person name="Nielsen P.H."/>
            <person name="Albertsen M."/>
        </authorList>
    </citation>
    <scope>NUCLEOTIDE SEQUENCE</scope>
    <source>
        <strain evidence="2">Skiv_18-Q3-R9-52_MAXAC.067</strain>
    </source>
</reference>
<dbReference type="InterPro" id="IPR034660">
    <property type="entry name" value="DinB/YfiT-like"/>
</dbReference>
<dbReference type="EMBL" id="JADKIO010000005">
    <property type="protein sequence ID" value="MBK9795755.1"/>
    <property type="molecule type" value="Genomic_DNA"/>
</dbReference>
<evidence type="ECO:0000259" key="1">
    <source>
        <dbReference type="Pfam" id="PF12867"/>
    </source>
</evidence>
<dbReference type="Gene3D" id="1.20.120.450">
    <property type="entry name" value="dinb family like domain"/>
    <property type="match status" value="1"/>
</dbReference>
<dbReference type="Proteomes" id="UP000886657">
    <property type="component" value="Unassembled WGS sequence"/>
</dbReference>
<accession>A0A9D7XKP4</accession>
<proteinExistence type="predicted"/>
<dbReference type="AlphaFoldDB" id="A0A9D7XKP4"/>
<name>A0A9D7XKP4_9BACT</name>
<dbReference type="SUPFAM" id="SSF109854">
    <property type="entry name" value="DinB/YfiT-like putative metalloenzymes"/>
    <property type="match status" value="1"/>
</dbReference>
<dbReference type="Pfam" id="PF12867">
    <property type="entry name" value="DinB_2"/>
    <property type="match status" value="1"/>
</dbReference>
<organism evidence="2 3">
    <name type="scientific">Candidatus Geothrix skivensis</name>
    <dbReference type="NCBI Taxonomy" id="2954439"/>
    <lineage>
        <taxon>Bacteria</taxon>
        <taxon>Pseudomonadati</taxon>
        <taxon>Acidobacteriota</taxon>
        <taxon>Holophagae</taxon>
        <taxon>Holophagales</taxon>
        <taxon>Holophagaceae</taxon>
        <taxon>Geothrix</taxon>
    </lineage>
</organism>
<comment type="caution">
    <text evidence="2">The sequence shown here is derived from an EMBL/GenBank/DDBJ whole genome shotgun (WGS) entry which is preliminary data.</text>
</comment>
<gene>
    <name evidence="2" type="ORF">IPP58_04550</name>
</gene>
<feature type="domain" description="DinB-like" evidence="1">
    <location>
        <begin position="38"/>
        <end position="129"/>
    </location>
</feature>